<accession>A0AAE8XGN0</accession>
<proteinExistence type="predicted"/>
<evidence type="ECO:0000313" key="2">
    <source>
        <dbReference type="Proteomes" id="UP000827914"/>
    </source>
</evidence>
<keyword evidence="2" id="KW-1185">Reference proteome</keyword>
<evidence type="ECO:0000313" key="1">
    <source>
        <dbReference type="EMBL" id="UAV84648.1"/>
    </source>
</evidence>
<gene>
    <name evidence="1" type="ORF">PHB09_153</name>
</gene>
<dbReference type="EMBL" id="OK040171">
    <property type="protein sequence ID" value="UAV84648.1"/>
    <property type="molecule type" value="Genomic_DNA"/>
</dbReference>
<reference evidence="1" key="1">
    <citation type="submission" date="2021-09" db="EMBL/GenBank/DDBJ databases">
        <authorList>
            <person name="Liu Y."/>
        </authorList>
    </citation>
    <scope>NUCLEOTIDE SEQUENCE</scope>
</reference>
<name>A0AAE8XGN0_9CAUD</name>
<dbReference type="Proteomes" id="UP000827914">
    <property type="component" value="Segment"/>
</dbReference>
<organism evidence="1 2">
    <name type="scientific">Pseudomonas phage PHB09</name>
    <dbReference type="NCBI Taxonomy" id="2867265"/>
    <lineage>
        <taxon>Viruses</taxon>
        <taxon>Duplodnaviria</taxon>
        <taxon>Heunggongvirae</taxon>
        <taxon>Uroviricota</taxon>
        <taxon>Caudoviricetes</taxon>
        <taxon>Vandenendeviridae</taxon>
        <taxon>Gorskivirinae</taxon>
        <taxon>Dilongvirus</taxon>
        <taxon>Dilongvirus PHB09</taxon>
    </lineage>
</organism>
<sequence length="130" mass="14989">MQLLKILRVEDSTGRGMYNDLWFECGLPTNEKHPCVISDSLYQEDLKAKFGEERSWEPAGHRFGFLDINMLRRWIYNDEWITAMSLKGGIICIYEVPVNSLVIGRTQVTFDFEKAVCLDQKPLASVLEQA</sequence>
<protein>
    <submittedName>
        <fullName evidence="1">Uncharacterized protein</fullName>
    </submittedName>
</protein>